<organism evidence="1 2">
    <name type="scientific">Fundidesulfovibrio magnetotacticus</name>
    <dbReference type="NCBI Taxonomy" id="2730080"/>
    <lineage>
        <taxon>Bacteria</taxon>
        <taxon>Pseudomonadati</taxon>
        <taxon>Thermodesulfobacteriota</taxon>
        <taxon>Desulfovibrionia</taxon>
        <taxon>Desulfovibrionales</taxon>
        <taxon>Desulfovibrionaceae</taxon>
        <taxon>Fundidesulfovibrio</taxon>
    </lineage>
</organism>
<accession>A0A6V8LY69</accession>
<sequence length="80" mass="8943">MSERKKPVTPVKPSGLELVYLYPCPFCVREVPLIAPTKPTMAQCDACHQRFPVVPADEKLVRFLKIMTANGRAGIDPDFL</sequence>
<gene>
    <name evidence="1" type="ORF">NNJEOMEG_03407</name>
</gene>
<dbReference type="EMBL" id="BLTE01000018">
    <property type="protein sequence ID" value="GFK95541.1"/>
    <property type="molecule type" value="Genomic_DNA"/>
</dbReference>
<dbReference type="Proteomes" id="UP000494245">
    <property type="component" value="Unassembled WGS sequence"/>
</dbReference>
<dbReference type="RefSeq" id="WP_173086635.1">
    <property type="nucleotide sequence ID" value="NZ_BLTE01000018.1"/>
</dbReference>
<name>A0A6V8LY69_9BACT</name>
<evidence type="ECO:0000313" key="2">
    <source>
        <dbReference type="Proteomes" id="UP000494245"/>
    </source>
</evidence>
<evidence type="ECO:0000313" key="1">
    <source>
        <dbReference type="EMBL" id="GFK95541.1"/>
    </source>
</evidence>
<comment type="caution">
    <text evidence="1">The sequence shown here is derived from an EMBL/GenBank/DDBJ whole genome shotgun (WGS) entry which is preliminary data.</text>
</comment>
<reference evidence="1 2" key="1">
    <citation type="submission" date="2020-04" db="EMBL/GenBank/DDBJ databases">
        <authorList>
            <consortium name="Desulfovibrio sp. FSS-1 genome sequencing consortium"/>
            <person name="Shimoshige H."/>
            <person name="Kobayashi H."/>
            <person name="Maekawa T."/>
        </authorList>
    </citation>
    <scope>NUCLEOTIDE SEQUENCE [LARGE SCALE GENOMIC DNA]</scope>
    <source>
        <strain evidence="1 2">SIID29052-01</strain>
    </source>
</reference>
<dbReference type="AlphaFoldDB" id="A0A6V8LY69"/>
<keyword evidence="2" id="KW-1185">Reference proteome</keyword>
<proteinExistence type="predicted"/>
<reference evidence="1 2" key="2">
    <citation type="submission" date="2020-05" db="EMBL/GenBank/DDBJ databases">
        <title>Draft genome sequence of Desulfovibrio sp. strainFSS-1.</title>
        <authorList>
            <person name="Shimoshige H."/>
            <person name="Kobayashi H."/>
            <person name="Maekawa T."/>
        </authorList>
    </citation>
    <scope>NUCLEOTIDE SEQUENCE [LARGE SCALE GENOMIC DNA]</scope>
    <source>
        <strain evidence="1 2">SIID29052-01</strain>
    </source>
</reference>
<protein>
    <submittedName>
        <fullName evidence="1">Uncharacterized protein</fullName>
    </submittedName>
</protein>